<dbReference type="Pfam" id="PF03161">
    <property type="entry name" value="LAGLIDADG_2"/>
    <property type="match status" value="1"/>
</dbReference>
<gene>
    <name evidence="2" type="ORF">HUW50_14155</name>
</gene>
<keyword evidence="3" id="KW-1185">Reference proteome</keyword>
<dbReference type="Gene3D" id="3.10.28.10">
    <property type="entry name" value="Homing endonucleases"/>
    <property type="match status" value="2"/>
</dbReference>
<evidence type="ECO:0000313" key="3">
    <source>
        <dbReference type="Proteomes" id="UP000515490"/>
    </source>
</evidence>
<dbReference type="InterPro" id="IPR027434">
    <property type="entry name" value="Homing_endonucl"/>
</dbReference>
<dbReference type="Gene3D" id="1.10.10.60">
    <property type="entry name" value="Homeodomain-like"/>
    <property type="match status" value="3"/>
</dbReference>
<proteinExistence type="predicted"/>
<evidence type="ECO:0000313" key="2">
    <source>
        <dbReference type="EMBL" id="QNF28521.1"/>
    </source>
</evidence>
<organism evidence="2 3">
    <name type="scientific">Metabacillus elymi</name>
    <dbReference type="NCBI Taxonomy" id="2745198"/>
    <lineage>
        <taxon>Bacteria</taxon>
        <taxon>Bacillati</taxon>
        <taxon>Bacillota</taxon>
        <taxon>Bacilli</taxon>
        <taxon>Bacillales</taxon>
        <taxon>Bacillaceae</taxon>
        <taxon>Metabacillus</taxon>
    </lineage>
</organism>
<dbReference type="SUPFAM" id="SSF55608">
    <property type="entry name" value="Homing endonucleases"/>
    <property type="match status" value="1"/>
</dbReference>
<evidence type="ECO:0000259" key="1">
    <source>
        <dbReference type="Pfam" id="PF03161"/>
    </source>
</evidence>
<name>A0ABX6S508_9BACI</name>
<dbReference type="EMBL" id="CP055263">
    <property type="protein sequence ID" value="QNF28521.1"/>
    <property type="molecule type" value="Genomic_DNA"/>
</dbReference>
<reference evidence="2 3" key="1">
    <citation type="submission" date="2020-06" db="EMBL/GenBank/DDBJ databases">
        <title>Metabacillus dokdonensis sp. nov., isolated from the rhizosphere of Elymus tsukushiensis, a plant native to the Dokdo Islands, Republic of Korea.</title>
        <authorList>
            <person name="Lee S.Y."/>
            <person name="Hwang Y.J."/>
            <person name="Son J.S."/>
            <person name="Ghim S.Y."/>
        </authorList>
    </citation>
    <scope>NUCLEOTIDE SEQUENCE [LARGE SCALE GENOMIC DNA]</scope>
    <source>
        <strain evidence="2 3">KUDC1714</strain>
    </source>
</reference>
<dbReference type="Proteomes" id="UP000515490">
    <property type="component" value="Chromosome"/>
</dbReference>
<protein>
    <recommendedName>
        <fullName evidence="1">Homing endonuclease LAGLIDADG domain-containing protein</fullName>
    </recommendedName>
</protein>
<accession>A0ABX6S508</accession>
<sequence length="454" mass="52879">METVEELYKKHGSVTKLSKLLNINRNKLSKELKALGVSIAPVAQRKDVDVLKMKVMYLIERMSLSEIAEEFGVERRLVSYRLKELGVEIRFTAPKNFPQEVYQDWAEQYQLDFSYEYIGKQYEVSKETVRYYLQNKMGIPSRASQKIFKEETYLIWVELYEHGASLQEIADQFDVSISTVAKHLEIRGIERRNGNTFTEEIYDEWTALYKAGFTTREIASLYGVSKFPVTYHLKRKGVRMRENWEWNLSKPHLLEAELSYEQKQLVIASAMGDGTLYDQAMGAYLRMKHKEGQREYLEYKKGILGGYIALAGMVETETDANGKTFEQVYVCSVPNMYIKKIRTLTYCSGVRVIRDIIPLLDSLGLAILWCDDGHYMKKKMGKLFTLNFSWEDNELLAAHMSDKFGIECYVSEIYSKKYNKKYQCIYITVEGMKQMIEVISPYVPSSMRYKLGEL</sequence>
<feature type="domain" description="Homing endonuclease LAGLIDADG" evidence="1">
    <location>
        <begin position="267"/>
        <end position="434"/>
    </location>
</feature>
<dbReference type="InterPro" id="IPR004860">
    <property type="entry name" value="LAGLIDADG_dom"/>
</dbReference>
<dbReference type="RefSeq" id="WP_185652949.1">
    <property type="nucleotide sequence ID" value="NZ_CP055263.1"/>
</dbReference>